<evidence type="ECO:0000256" key="3">
    <source>
        <dbReference type="ARBA" id="ARBA00011738"/>
    </source>
</evidence>
<dbReference type="Pfam" id="PF12706">
    <property type="entry name" value="Lactamase_B_2"/>
    <property type="match status" value="1"/>
</dbReference>
<dbReference type="InterPro" id="IPR003029">
    <property type="entry name" value="S1_domain"/>
</dbReference>
<dbReference type="PROSITE" id="PS50126">
    <property type="entry name" value="S1"/>
    <property type="match status" value="5"/>
</dbReference>
<comment type="cofactor">
    <cofactor evidence="1">
        <name>Zn(2+)</name>
        <dbReference type="ChEBI" id="CHEBI:29105"/>
    </cofactor>
</comment>
<keyword evidence="5" id="KW-0540">Nuclease</keyword>
<dbReference type="Pfam" id="PF23023">
    <property type="entry name" value="Anti-Pycsar_Apyc1"/>
    <property type="match status" value="1"/>
</dbReference>
<dbReference type="NCBIfam" id="NF004953">
    <property type="entry name" value="PRK06299.1-3"/>
    <property type="match status" value="1"/>
</dbReference>
<dbReference type="CDD" id="cd05688">
    <property type="entry name" value="S1_RPS1_repeat_ec3"/>
    <property type="match status" value="1"/>
</dbReference>
<keyword evidence="11" id="KW-0694">RNA-binding</keyword>
<evidence type="ECO:0000256" key="6">
    <source>
        <dbReference type="ARBA" id="ARBA00022723"/>
    </source>
</evidence>
<dbReference type="CDD" id="cd07717">
    <property type="entry name" value="RNaseZ_ZiPD-like_MBL-fold"/>
    <property type="match status" value="1"/>
</dbReference>
<dbReference type="GO" id="GO:1990904">
    <property type="term" value="C:ribonucleoprotein complex"/>
    <property type="evidence" value="ECO:0007669"/>
    <property type="project" value="UniProtKB-KW"/>
</dbReference>
<sequence>MEIRLTTLGVSSASPTTDRYPSAHVLEICGRLFLIDCGECCQMLLKRHHIPMLRLNAIFISHLHGDHYFGLFGLLSSMSLAGRIVPLRIYGPSSLEEVLNFYNSRMNDRNTFETVFTAVDADFGNIEESCTGAVRFFEDEKMEVFSFPLKHRIPVCGYLFREKPAQRNMRKESIAEYGLSVSEILQLKSGTDVVRENGTVVSVEDVTCPPMKPLSFAYCSDTAYLPDLHKTVAGVDLIYHEATFAEEHSGLAAEMFHSTARQAAMVAAEAGAGQLVIGHFSSRYKDLSRLLSEARSVFPDTSLASEGESFSVVSIAKKSNIVEVYVETAEDKKGQLILSHRKAHSLRSWDLVNDAFEKDEIVKGYVKCRTKGGMIVDVFGIEAFLPGSQIDVKPIRDYDVFVNKTMDFKIVKINNEYRNVVVSHKALIEAEIEAQKTDIISKLEKGQVLEGTVKNITSYGVFVDLGGVDGLIHITDLSWGRINHPEEVVSLDQKINVVILDFDDTKKRIALGLKQLSPHPWDALDANLKVGDKVKGKVVVIADYGAFVEIQPGVEGLIHVSEMSWSLHLRSAQDFLKVGDEVEAVILTLDREERKMSLGIKQLKEDPWATIGQKYPINSKHTAIVRNFTNFGVFVELEEGVDGLVHISDLSWTKKIKHPSEFISLGDKLEVVVLEVDQENRRLSLGHKQLEENPWDVFEANYPLGSIHDGTVSAFADKGAIITLDEGVEGTCSMKNLQKQDGTTATVGEVLPFKVIEFGKSSKKIVLSHTRTWEEPKREESKRENDSTQSAVRKLKANLEKTTLGDISELADLKNKMEQEAK</sequence>
<dbReference type="NCBIfam" id="NF000801">
    <property type="entry name" value="PRK00055.1-3"/>
    <property type="match status" value="1"/>
</dbReference>
<keyword evidence="10" id="KW-0862">Zinc</keyword>
<evidence type="ECO:0000313" key="16">
    <source>
        <dbReference type="EMBL" id="CRY95506.1"/>
    </source>
</evidence>
<dbReference type="GO" id="GO:0003735">
    <property type="term" value="F:structural constituent of ribosome"/>
    <property type="evidence" value="ECO:0007669"/>
    <property type="project" value="TreeGrafter"/>
</dbReference>
<feature type="domain" description="S1 motif" evidence="15">
    <location>
        <begin position="359"/>
        <end position="425"/>
    </location>
</feature>
<feature type="domain" description="S1 motif" evidence="15">
    <location>
        <begin position="705"/>
        <end position="770"/>
    </location>
</feature>
<evidence type="ECO:0000256" key="4">
    <source>
        <dbReference type="ARBA" id="ARBA00022694"/>
    </source>
</evidence>
<evidence type="ECO:0000256" key="10">
    <source>
        <dbReference type="ARBA" id="ARBA00022833"/>
    </source>
</evidence>
<dbReference type="InterPro" id="IPR035104">
    <property type="entry name" value="Ribosomal_protein_S1-like"/>
</dbReference>
<dbReference type="SMART" id="SM00316">
    <property type="entry name" value="S1"/>
    <property type="match status" value="5"/>
</dbReference>
<proteinExistence type="inferred from homology"/>
<feature type="region of interest" description="Disordered" evidence="14">
    <location>
        <begin position="770"/>
        <end position="797"/>
    </location>
</feature>
<dbReference type="InterPro" id="IPR036866">
    <property type="entry name" value="RibonucZ/Hydroxyglut_hydro"/>
</dbReference>
<evidence type="ECO:0000256" key="12">
    <source>
        <dbReference type="ARBA" id="ARBA00022980"/>
    </source>
</evidence>
<evidence type="ECO:0000256" key="5">
    <source>
        <dbReference type="ARBA" id="ARBA00022722"/>
    </source>
</evidence>
<dbReference type="PANTHER" id="PTHR10724:SF7">
    <property type="entry name" value="SMALL RIBOSOMAL SUBUNIT PROTEIN BS1C"/>
    <property type="match status" value="1"/>
</dbReference>
<name>A0A0H5Q0K7_9ZZZZ</name>
<dbReference type="PANTHER" id="PTHR10724">
    <property type="entry name" value="30S RIBOSOMAL PROTEIN S1"/>
    <property type="match status" value="1"/>
</dbReference>
<dbReference type="HAMAP" id="MF_01818">
    <property type="entry name" value="RNase_Z_BN"/>
    <property type="match status" value="1"/>
</dbReference>
<feature type="compositionally biased region" description="Basic and acidic residues" evidence="14">
    <location>
        <begin position="771"/>
        <end position="786"/>
    </location>
</feature>
<dbReference type="Gene3D" id="2.40.50.140">
    <property type="entry name" value="Nucleic acid-binding proteins"/>
    <property type="match status" value="5"/>
</dbReference>
<dbReference type="FunFam" id="2.40.50.140:FF:000110">
    <property type="entry name" value="30S ribosomal protein S1"/>
    <property type="match status" value="1"/>
</dbReference>
<keyword evidence="8" id="KW-0255">Endonuclease</keyword>
<dbReference type="Pfam" id="PF00575">
    <property type="entry name" value="S1"/>
    <property type="match status" value="5"/>
</dbReference>
<dbReference type="SUPFAM" id="SSF50249">
    <property type="entry name" value="Nucleic acid-binding proteins"/>
    <property type="match status" value="6"/>
</dbReference>
<keyword evidence="12" id="KW-0689">Ribosomal protein</keyword>
<dbReference type="SUPFAM" id="SSF56281">
    <property type="entry name" value="Metallo-hydrolase/oxidoreductase"/>
    <property type="match status" value="1"/>
</dbReference>
<comment type="similarity">
    <text evidence="2">Belongs to the bacterial ribosomal protein bS1 family.</text>
</comment>
<evidence type="ECO:0000256" key="13">
    <source>
        <dbReference type="ARBA" id="ARBA00023274"/>
    </source>
</evidence>
<reference evidence="16" key="1">
    <citation type="submission" date="2015-06" db="EMBL/GenBank/DDBJ databases">
        <authorList>
            <person name="Joergensen T."/>
        </authorList>
    </citation>
    <scope>NUCLEOTIDE SEQUENCE</scope>
    <source>
        <strain evidence="16">RGRH0646</strain>
    </source>
</reference>
<evidence type="ECO:0000256" key="1">
    <source>
        <dbReference type="ARBA" id="ARBA00001947"/>
    </source>
</evidence>
<dbReference type="FunFam" id="2.40.50.140:FF:000051">
    <property type="entry name" value="RNA-binding transcriptional accessory protein"/>
    <property type="match status" value="1"/>
</dbReference>
<dbReference type="CDD" id="cd04465">
    <property type="entry name" value="S1_RPS1_repeat_ec2_hs2"/>
    <property type="match status" value="1"/>
</dbReference>
<keyword evidence="4" id="KW-0819">tRNA processing</keyword>
<dbReference type="FunFam" id="2.40.50.140:FF:000011">
    <property type="entry name" value="30S ribosomal protein S1"/>
    <property type="match status" value="1"/>
</dbReference>
<accession>A0A0H5Q0K7</accession>
<keyword evidence="13" id="KW-0687">Ribonucleoprotein</keyword>
<keyword evidence="6" id="KW-0479">Metal-binding</keyword>
<dbReference type="GO" id="GO:0016891">
    <property type="term" value="F:RNA endonuclease activity producing 5'-phosphomonoesters, hydrolytic mechanism"/>
    <property type="evidence" value="ECO:0007669"/>
    <property type="project" value="InterPro"/>
</dbReference>
<dbReference type="GO" id="GO:0046872">
    <property type="term" value="F:metal ion binding"/>
    <property type="evidence" value="ECO:0007669"/>
    <property type="project" value="UniProtKB-KW"/>
</dbReference>
<feature type="domain" description="S1 motif" evidence="15">
    <location>
        <begin position="446"/>
        <end position="514"/>
    </location>
</feature>
<evidence type="ECO:0000256" key="7">
    <source>
        <dbReference type="ARBA" id="ARBA00022737"/>
    </source>
</evidence>
<dbReference type="InterPro" id="IPR012340">
    <property type="entry name" value="NA-bd_OB-fold"/>
</dbReference>
<evidence type="ECO:0000259" key="15">
    <source>
        <dbReference type="PROSITE" id="PS50126"/>
    </source>
</evidence>
<dbReference type="Gene3D" id="3.60.15.10">
    <property type="entry name" value="Ribonuclease Z/Hydroxyacylglutathione hydrolase-like"/>
    <property type="match status" value="1"/>
</dbReference>
<keyword evidence="7" id="KW-0677">Repeat</keyword>
<reference evidence="16" key="2">
    <citation type="submission" date="2015-07" db="EMBL/GenBank/DDBJ databases">
        <title>Plasmids, circular viruses and viroids from rat gut.</title>
        <authorList>
            <person name="Jorgensen T.J."/>
            <person name="Hansen M.A."/>
            <person name="Xu Z."/>
            <person name="Tabak M.A."/>
            <person name="Sorensen S.J."/>
            <person name="Hansen L.H."/>
        </authorList>
    </citation>
    <scope>NUCLEOTIDE SEQUENCE</scope>
    <source>
        <strain evidence="16">RGRH0646</strain>
    </source>
</reference>
<dbReference type="InterPro" id="IPR001279">
    <property type="entry name" value="Metallo-B-lactamas"/>
</dbReference>
<feature type="domain" description="S1 motif" evidence="15">
    <location>
        <begin position="531"/>
        <end position="601"/>
    </location>
</feature>
<evidence type="ECO:0000256" key="8">
    <source>
        <dbReference type="ARBA" id="ARBA00022759"/>
    </source>
</evidence>
<evidence type="ECO:0000256" key="9">
    <source>
        <dbReference type="ARBA" id="ARBA00022801"/>
    </source>
</evidence>
<evidence type="ECO:0000256" key="14">
    <source>
        <dbReference type="SAM" id="MobiDB-lite"/>
    </source>
</evidence>
<keyword evidence="9" id="KW-0378">Hydrolase</keyword>
<dbReference type="InterPro" id="IPR050437">
    <property type="entry name" value="Ribos_protein_bS1-like"/>
</dbReference>
<dbReference type="EMBL" id="LN853272">
    <property type="protein sequence ID" value="CRY95506.1"/>
    <property type="molecule type" value="Genomic_DNA"/>
</dbReference>
<evidence type="ECO:0000256" key="2">
    <source>
        <dbReference type="ARBA" id="ARBA00006767"/>
    </source>
</evidence>
<dbReference type="PRINTS" id="PR00681">
    <property type="entry name" value="RIBOSOMALS1"/>
</dbReference>
<dbReference type="GO" id="GO:0003729">
    <property type="term" value="F:mRNA binding"/>
    <property type="evidence" value="ECO:0007669"/>
    <property type="project" value="UniProtKB-ARBA"/>
</dbReference>
<dbReference type="GO" id="GO:0008033">
    <property type="term" value="P:tRNA processing"/>
    <property type="evidence" value="ECO:0007669"/>
    <property type="project" value="UniProtKB-KW"/>
</dbReference>
<evidence type="ECO:0000256" key="11">
    <source>
        <dbReference type="ARBA" id="ARBA00022884"/>
    </source>
</evidence>
<comment type="subunit">
    <text evidence="3">Homodimer.</text>
</comment>
<dbReference type="InterPro" id="IPR013471">
    <property type="entry name" value="RNase_Z/BN"/>
</dbReference>
<protein>
    <recommendedName>
        <fullName evidence="15">S1 motif domain-containing protein</fullName>
    </recommendedName>
</protein>
<feature type="domain" description="S1 motif" evidence="15">
    <location>
        <begin position="618"/>
        <end position="688"/>
    </location>
</feature>
<dbReference type="AlphaFoldDB" id="A0A0H5Q0K7"/>
<organism evidence="16">
    <name type="scientific">uncultured prokaryote</name>
    <dbReference type="NCBI Taxonomy" id="198431"/>
    <lineage>
        <taxon>unclassified sequences</taxon>
        <taxon>environmental samples</taxon>
    </lineage>
</organism>